<gene>
    <name evidence="2" type="ORF">WPS_05000</name>
</gene>
<dbReference type="EMBL" id="AP025523">
    <property type="protein sequence ID" value="BDE05224.1"/>
    <property type="molecule type" value="Genomic_DNA"/>
</dbReference>
<dbReference type="KEGG" id="vab:WPS_05000"/>
<dbReference type="Gene3D" id="3.90.1150.10">
    <property type="entry name" value="Aspartate Aminotransferase, domain 1"/>
    <property type="match status" value="1"/>
</dbReference>
<dbReference type="AlphaFoldDB" id="A0AAN1XT81"/>
<dbReference type="RefSeq" id="WP_317996284.1">
    <property type="nucleotide sequence ID" value="NZ_AP025523.1"/>
</dbReference>
<dbReference type="InterPro" id="IPR000192">
    <property type="entry name" value="Aminotrans_V_dom"/>
</dbReference>
<dbReference type="PANTHER" id="PTHR43586">
    <property type="entry name" value="CYSTEINE DESULFURASE"/>
    <property type="match status" value="1"/>
</dbReference>
<dbReference type="InterPro" id="IPR015422">
    <property type="entry name" value="PyrdxlP-dep_Trfase_small"/>
</dbReference>
<dbReference type="PANTHER" id="PTHR43586:SF21">
    <property type="entry name" value="PYRIDOXAL PHOSPHATE (PLP)-DEPENDENT ASPARTATE AMINOTRANSFERASE SUPERFAMILY"/>
    <property type="match status" value="1"/>
</dbReference>
<evidence type="ECO:0000259" key="1">
    <source>
        <dbReference type="Pfam" id="PF00266"/>
    </source>
</evidence>
<sequence>MHIDRFPAVAAARADGRVIADNAGGTQVPRECVEAVGAYLARDNAQKGGTFARKIRTTETVERARAAYAELAGVPPETIGLGANSTTIALAMSRALASSIRPGDRIVVTDSDHYANVVPWTSLRRFGAEVDRIPVDARGELDERAFAQALAREPVLVALPWASNGTGNVFDVARLSAAAQDAGALVIADAVQAAPHVSLTIPDTLDALFFSTYKVYGPHLGVWYARPELAERFFTADEDALPSSGVHWSMETGTQSHETLAGWLGTAEYLRGIGDGSVRTAIARIDAYERELAAYARARFAERADAVTLYGRPAKEERLPVFAFNVRGVAPQTLAETLEAHGVEAALGDYYTPRLMRTLAPETNGVAVRLSFAHYNDTADIDQAFRAIDAVIGIAA</sequence>
<evidence type="ECO:0000313" key="2">
    <source>
        <dbReference type="EMBL" id="BDE05224.1"/>
    </source>
</evidence>
<accession>A0AAN1XT81</accession>
<dbReference type="InterPro" id="IPR015424">
    <property type="entry name" value="PyrdxlP-dep_Trfase"/>
</dbReference>
<feature type="domain" description="Aminotransferase class V" evidence="1">
    <location>
        <begin position="20"/>
        <end position="383"/>
    </location>
</feature>
<evidence type="ECO:0000313" key="3">
    <source>
        <dbReference type="Proteomes" id="UP001317532"/>
    </source>
</evidence>
<keyword evidence="3" id="KW-1185">Reference proteome</keyword>
<proteinExistence type="predicted"/>
<dbReference type="Pfam" id="PF00266">
    <property type="entry name" value="Aminotran_5"/>
    <property type="match status" value="1"/>
</dbReference>
<dbReference type="Gene3D" id="3.40.640.10">
    <property type="entry name" value="Type I PLP-dependent aspartate aminotransferase-like (Major domain)"/>
    <property type="match status" value="1"/>
</dbReference>
<dbReference type="InterPro" id="IPR015421">
    <property type="entry name" value="PyrdxlP-dep_Trfase_major"/>
</dbReference>
<organism evidence="2 3">
    <name type="scientific">Vulcanimicrobium alpinum</name>
    <dbReference type="NCBI Taxonomy" id="3016050"/>
    <lineage>
        <taxon>Bacteria</taxon>
        <taxon>Bacillati</taxon>
        <taxon>Vulcanimicrobiota</taxon>
        <taxon>Vulcanimicrobiia</taxon>
        <taxon>Vulcanimicrobiales</taxon>
        <taxon>Vulcanimicrobiaceae</taxon>
        <taxon>Vulcanimicrobium</taxon>
    </lineage>
</organism>
<dbReference type="SUPFAM" id="SSF53383">
    <property type="entry name" value="PLP-dependent transferases"/>
    <property type="match status" value="1"/>
</dbReference>
<reference evidence="2 3" key="1">
    <citation type="journal article" date="2022" name="ISME Commun">
        <title>Vulcanimicrobium alpinus gen. nov. sp. nov., the first cultivated representative of the candidate phylum 'Eremiobacterota', is a metabolically versatile aerobic anoxygenic phototroph.</title>
        <authorList>
            <person name="Yabe S."/>
            <person name="Muto K."/>
            <person name="Abe K."/>
            <person name="Yokota A."/>
            <person name="Staudigel H."/>
            <person name="Tebo B.M."/>
        </authorList>
    </citation>
    <scope>NUCLEOTIDE SEQUENCE [LARGE SCALE GENOMIC DNA]</scope>
    <source>
        <strain evidence="2 3">WC8-2</strain>
    </source>
</reference>
<protein>
    <submittedName>
        <fullName evidence="2">Cysteine desulfurase-like protein</fullName>
    </submittedName>
</protein>
<name>A0AAN1XT81_UNVUL</name>
<dbReference type="Proteomes" id="UP001317532">
    <property type="component" value="Chromosome"/>
</dbReference>